<dbReference type="EMBL" id="JAVMIP010000002">
    <property type="protein sequence ID" value="MDS3859863.1"/>
    <property type="molecule type" value="Genomic_DNA"/>
</dbReference>
<keyword evidence="1 5" id="KW-0678">Repressor</keyword>
<dbReference type="Proteomes" id="UP001268256">
    <property type="component" value="Unassembled WGS sequence"/>
</dbReference>
<reference evidence="8" key="1">
    <citation type="submission" date="2023-07" db="EMBL/GenBank/DDBJ databases">
        <authorList>
            <person name="Luz R."/>
            <person name="Cordeiro R."/>
            <person name="Fonseca A."/>
            <person name="Goncalves V."/>
        </authorList>
    </citation>
    <scope>NUCLEOTIDE SEQUENCE [LARGE SCALE GENOMIC DNA]</scope>
    <source>
        <strain evidence="8">BACA0444</strain>
    </source>
</reference>
<comment type="function">
    <text evidence="5">Negative regulator of class I heat shock genes (grpE-dnaK-dnaJ and groELS operons). Prevents heat-shock induction of these operons.</text>
</comment>
<name>A0AAE4FPG4_9CYAN</name>
<dbReference type="PIRSF" id="PIRSF005485">
    <property type="entry name" value="HrcA"/>
    <property type="match status" value="1"/>
</dbReference>
<dbReference type="HAMAP" id="MF_00081">
    <property type="entry name" value="HrcA"/>
    <property type="match status" value="1"/>
</dbReference>
<dbReference type="InterPro" id="IPR023120">
    <property type="entry name" value="WHTH_transcript_rep_HrcA_IDD"/>
</dbReference>
<dbReference type="SUPFAM" id="SSF46785">
    <property type="entry name" value="Winged helix' DNA-binding domain"/>
    <property type="match status" value="1"/>
</dbReference>
<evidence type="ECO:0000256" key="5">
    <source>
        <dbReference type="HAMAP-Rule" id="MF_00081"/>
    </source>
</evidence>
<dbReference type="GO" id="GO:0003677">
    <property type="term" value="F:DNA binding"/>
    <property type="evidence" value="ECO:0007669"/>
    <property type="project" value="InterPro"/>
</dbReference>
<dbReference type="GO" id="GO:0045892">
    <property type="term" value="P:negative regulation of DNA-templated transcription"/>
    <property type="evidence" value="ECO:0007669"/>
    <property type="project" value="UniProtKB-UniRule"/>
</dbReference>
<dbReference type="InterPro" id="IPR002571">
    <property type="entry name" value="HrcA"/>
</dbReference>
<protein>
    <recommendedName>
        <fullName evidence="5">Heat-inducible transcription repressor HrcA</fullName>
    </recommendedName>
</protein>
<dbReference type="SUPFAM" id="SSF55781">
    <property type="entry name" value="GAF domain-like"/>
    <property type="match status" value="1"/>
</dbReference>
<proteinExistence type="inferred from homology"/>
<dbReference type="InterPro" id="IPR021153">
    <property type="entry name" value="HrcA_C"/>
</dbReference>
<dbReference type="NCBIfam" id="TIGR00331">
    <property type="entry name" value="hrcA"/>
    <property type="match status" value="1"/>
</dbReference>
<keyword evidence="4 5" id="KW-0804">Transcription</keyword>
<evidence type="ECO:0000256" key="2">
    <source>
        <dbReference type="ARBA" id="ARBA00023015"/>
    </source>
</evidence>
<comment type="similarity">
    <text evidence="5">Belongs to the HrcA family.</text>
</comment>
<evidence type="ECO:0000256" key="3">
    <source>
        <dbReference type="ARBA" id="ARBA00023016"/>
    </source>
</evidence>
<dbReference type="Gene3D" id="1.10.10.10">
    <property type="entry name" value="Winged helix-like DNA-binding domain superfamily/Winged helix DNA-binding domain"/>
    <property type="match status" value="1"/>
</dbReference>
<sequence>MPLELSQRQQQVLSATINHYIATAEPVGSKVLVDEYNLQVSSATIRNIMGVLEKSGLLYQPHTSAGRVPSDFGYRIYVDQLISPIPDFARRVEKLLAQRLDPEKPDQWEKPGLEAILRSAAQLLSTLSGCVTLITMPPTLGNTIHVVKLVAIAPDQVMVIVILDSYETQSVVLQLPPGQSTETNEQVLQVLTNFLNHHLQGKTLAQLSVLDWQKLDAEFQSIAQEVQQLLTSLIPQSRLRKSGTFIVTGLAEVIQQPEFSQREQVQLLLQLLEAETEQLWSLIGAWDEEHTDINPGQRFGPLATRVRVTIGTEHPLLPLQSCALVSSVYRRGNCPMGTIGVLGPTRMPYARTMTLVETAADYLSTTLISEGTLGIS</sequence>
<evidence type="ECO:0000313" key="7">
    <source>
        <dbReference type="EMBL" id="MDS3859863.1"/>
    </source>
</evidence>
<feature type="domain" description="Heat-inducible transcription repressor HrcA C-terminal" evidence="6">
    <location>
        <begin position="114"/>
        <end position="353"/>
    </location>
</feature>
<evidence type="ECO:0000256" key="4">
    <source>
        <dbReference type="ARBA" id="ARBA00023163"/>
    </source>
</evidence>
<evidence type="ECO:0000256" key="1">
    <source>
        <dbReference type="ARBA" id="ARBA00022491"/>
    </source>
</evidence>
<dbReference type="PANTHER" id="PTHR34824:SF1">
    <property type="entry name" value="HEAT-INDUCIBLE TRANSCRIPTION REPRESSOR HRCA"/>
    <property type="match status" value="1"/>
</dbReference>
<organism evidence="7 8">
    <name type="scientific">Pseudocalidococcus azoricus BACA0444</name>
    <dbReference type="NCBI Taxonomy" id="2918990"/>
    <lineage>
        <taxon>Bacteria</taxon>
        <taxon>Bacillati</taxon>
        <taxon>Cyanobacteriota</taxon>
        <taxon>Cyanophyceae</taxon>
        <taxon>Acaryochloridales</taxon>
        <taxon>Thermosynechococcaceae</taxon>
        <taxon>Pseudocalidococcus</taxon>
        <taxon>Pseudocalidococcus azoricus</taxon>
    </lineage>
</organism>
<evidence type="ECO:0000313" key="8">
    <source>
        <dbReference type="Proteomes" id="UP001268256"/>
    </source>
</evidence>
<dbReference type="InterPro" id="IPR029016">
    <property type="entry name" value="GAF-like_dom_sf"/>
</dbReference>
<keyword evidence="8" id="KW-1185">Reference proteome</keyword>
<dbReference type="PANTHER" id="PTHR34824">
    <property type="entry name" value="HEAT-INDUCIBLE TRANSCRIPTION REPRESSOR HRCA"/>
    <property type="match status" value="1"/>
</dbReference>
<dbReference type="AlphaFoldDB" id="A0AAE4FPG4"/>
<dbReference type="InterPro" id="IPR036388">
    <property type="entry name" value="WH-like_DNA-bd_sf"/>
</dbReference>
<dbReference type="Gene3D" id="3.30.390.60">
    <property type="entry name" value="Heat-inducible transcription repressor hrca homolog, domain 3"/>
    <property type="match status" value="1"/>
</dbReference>
<dbReference type="Pfam" id="PF01628">
    <property type="entry name" value="HrcA"/>
    <property type="match status" value="1"/>
</dbReference>
<dbReference type="Gene3D" id="3.30.450.40">
    <property type="match status" value="1"/>
</dbReference>
<evidence type="ECO:0000259" key="6">
    <source>
        <dbReference type="Pfam" id="PF01628"/>
    </source>
</evidence>
<gene>
    <name evidence="5 7" type="primary">hrcA</name>
    <name evidence="7" type="ORF">RIF25_03480</name>
</gene>
<comment type="caution">
    <text evidence="7">The sequence shown here is derived from an EMBL/GenBank/DDBJ whole genome shotgun (WGS) entry which is preliminary data.</text>
</comment>
<keyword evidence="2 5" id="KW-0805">Transcription regulation</keyword>
<accession>A0AAE4FPG4</accession>
<dbReference type="RefSeq" id="WP_322877165.1">
    <property type="nucleotide sequence ID" value="NZ_JAVMIP010000002.1"/>
</dbReference>
<keyword evidence="3 5" id="KW-0346">Stress response</keyword>
<dbReference type="InterPro" id="IPR036390">
    <property type="entry name" value="WH_DNA-bd_sf"/>
</dbReference>